<gene>
    <name evidence="5" type="ORF">ACFQBT_19220</name>
</gene>
<proteinExistence type="predicted"/>
<evidence type="ECO:0000259" key="4">
    <source>
        <dbReference type="Pfam" id="PF13191"/>
    </source>
</evidence>
<sequence>MSLIGRAAERAAMQQAVDDAARGRGRTVIVRGEPGIGKTELLRATRRYAAGAGLMVRSGRATELEQDVPLAGLSAMGLAPADGQPDWQWAQSAADDLRDAAGDRAVALLVDDAHWADPATVDALAILLSRPPRIPAVLMITARPGPVADALVRVATTAPAGCLVMDLGPLDEADSIRLLRDHGVTGDRPDLVRASGGNPLFLRELASHDDESVPTGIVAAVHRELAGLSADAVRLVEAAALLGDPFEVGLAARVAGLPEQRTDDLLAELTGHRFLHPGVDLAQFRFRHPVVRSAVLESTDVSRRRTLHRSAAAVLAAGGAPAPSIARHLRPVAEFGDTAAARTLIEAAEQVRHRSPSVAADWYTAALRCDPRLAPGHTQHLITALVQSGRAVEALDRMGDELERLPAGNPDWTDLTLRAAALERLTGLVTSSERRLAAVDPTGLPPAGRSDWYAASAVSAFHAGRFEQVAPLVGQAVAARPEQGGEGLLDAAREVLLAMTAQFRGDLDQASKSAAEARRIVEHASVAEILGHADISAMVPWTLAQIDRFDDVLVTARRAAGVTRAAGNLFAAAPAALAEVLGLALTGRLTEAAALSEQVTVEARIARLDQPLQWALWLHAWVLAERDELARATTLAQEAHAMAARLEPSVMTTNARSVLGSTLIMAGRAEEECRCWRPTTSRAGSAGGPRAWCRVCSRSATTPRPPSMSNGCVPSLQPTS</sequence>
<organism evidence="5 6">
    <name type="scientific">Branchiibius cervicis</name>
    <dbReference type="NCBI Taxonomy" id="908252"/>
    <lineage>
        <taxon>Bacteria</taxon>
        <taxon>Bacillati</taxon>
        <taxon>Actinomycetota</taxon>
        <taxon>Actinomycetes</taxon>
        <taxon>Micrococcales</taxon>
        <taxon>Dermacoccaceae</taxon>
        <taxon>Branchiibius</taxon>
    </lineage>
</organism>
<dbReference type="SUPFAM" id="SSF52540">
    <property type="entry name" value="P-loop containing nucleoside triphosphate hydrolases"/>
    <property type="match status" value="1"/>
</dbReference>
<keyword evidence="2 5" id="KW-0067">ATP-binding</keyword>
<dbReference type="PANTHER" id="PTHR16305">
    <property type="entry name" value="TESTICULAR SOLUBLE ADENYLYL CYCLASE"/>
    <property type="match status" value="1"/>
</dbReference>
<keyword evidence="6" id="KW-1185">Reference proteome</keyword>
<keyword evidence="1" id="KW-0547">Nucleotide-binding</keyword>
<dbReference type="InterPro" id="IPR027417">
    <property type="entry name" value="P-loop_NTPase"/>
</dbReference>
<evidence type="ECO:0000256" key="2">
    <source>
        <dbReference type="ARBA" id="ARBA00022840"/>
    </source>
</evidence>
<protein>
    <submittedName>
        <fullName evidence="5">ATP-binding protein</fullName>
    </submittedName>
</protein>
<name>A0ABW2AXT8_9MICO</name>
<dbReference type="EMBL" id="JBHSWJ010000002">
    <property type="protein sequence ID" value="MFC6715843.1"/>
    <property type="molecule type" value="Genomic_DNA"/>
</dbReference>
<dbReference type="Proteomes" id="UP001596356">
    <property type="component" value="Unassembled WGS sequence"/>
</dbReference>
<accession>A0ABW2AXT8</accession>
<evidence type="ECO:0000256" key="1">
    <source>
        <dbReference type="ARBA" id="ARBA00022741"/>
    </source>
</evidence>
<dbReference type="Pfam" id="PF13191">
    <property type="entry name" value="AAA_16"/>
    <property type="match status" value="1"/>
</dbReference>
<dbReference type="GO" id="GO:0005524">
    <property type="term" value="F:ATP binding"/>
    <property type="evidence" value="ECO:0007669"/>
    <property type="project" value="UniProtKB-KW"/>
</dbReference>
<feature type="domain" description="Orc1-like AAA ATPase" evidence="4">
    <location>
        <begin position="3"/>
        <end position="140"/>
    </location>
</feature>
<evidence type="ECO:0000313" key="6">
    <source>
        <dbReference type="Proteomes" id="UP001596356"/>
    </source>
</evidence>
<dbReference type="InterPro" id="IPR041664">
    <property type="entry name" value="AAA_16"/>
</dbReference>
<evidence type="ECO:0000313" key="5">
    <source>
        <dbReference type="EMBL" id="MFC6715843.1"/>
    </source>
</evidence>
<reference evidence="6" key="1">
    <citation type="journal article" date="2019" name="Int. J. Syst. Evol. Microbiol.">
        <title>The Global Catalogue of Microorganisms (GCM) 10K type strain sequencing project: providing services to taxonomists for standard genome sequencing and annotation.</title>
        <authorList>
            <consortium name="The Broad Institute Genomics Platform"/>
            <consortium name="The Broad Institute Genome Sequencing Center for Infectious Disease"/>
            <person name="Wu L."/>
            <person name="Ma J."/>
        </authorList>
    </citation>
    <scope>NUCLEOTIDE SEQUENCE [LARGE SCALE GENOMIC DNA]</scope>
    <source>
        <strain evidence="6">NBRC 106593</strain>
    </source>
</reference>
<comment type="caution">
    <text evidence="5">The sequence shown here is derived from an EMBL/GenBank/DDBJ whole genome shotgun (WGS) entry which is preliminary data.</text>
</comment>
<evidence type="ECO:0000256" key="3">
    <source>
        <dbReference type="SAM" id="MobiDB-lite"/>
    </source>
</evidence>
<dbReference type="RefSeq" id="WP_377825232.1">
    <property type="nucleotide sequence ID" value="NZ_JBHSWJ010000002.1"/>
</dbReference>
<dbReference type="PANTHER" id="PTHR16305:SF35">
    <property type="entry name" value="TRANSCRIPTIONAL ACTIVATOR DOMAIN"/>
    <property type="match status" value="1"/>
</dbReference>
<feature type="region of interest" description="Disordered" evidence="3">
    <location>
        <begin position="700"/>
        <end position="720"/>
    </location>
</feature>